<evidence type="ECO:0000256" key="5">
    <source>
        <dbReference type="ARBA" id="ARBA00022747"/>
    </source>
</evidence>
<dbReference type="Gene3D" id="3.90.120.10">
    <property type="entry name" value="DNA Methylase, subunit A, domain 2"/>
    <property type="match status" value="1"/>
</dbReference>
<dbReference type="InterPro" id="IPR001525">
    <property type="entry name" value="C5_MeTfrase"/>
</dbReference>
<dbReference type="OrthoDB" id="9813719at2"/>
<dbReference type="EMBL" id="CP002299">
    <property type="protein sequence ID" value="ADP83821.1"/>
    <property type="molecule type" value="Genomic_DNA"/>
</dbReference>
<dbReference type="REBASE" id="28775">
    <property type="entry name" value="M.FspEUIORF5837P"/>
</dbReference>
<gene>
    <name evidence="6" type="ordered locus">FraEuI1c_5837</name>
</gene>
<dbReference type="KEGG" id="fri:FraEuI1c_5837"/>
<dbReference type="GO" id="GO:0032259">
    <property type="term" value="P:methylation"/>
    <property type="evidence" value="ECO:0007669"/>
    <property type="project" value="UniProtKB-KW"/>
</dbReference>
<evidence type="ECO:0000313" key="6">
    <source>
        <dbReference type="EMBL" id="ADP83821.1"/>
    </source>
</evidence>
<dbReference type="Gene3D" id="3.40.50.150">
    <property type="entry name" value="Vaccinia Virus protein VP39"/>
    <property type="match status" value="1"/>
</dbReference>
<evidence type="ECO:0000256" key="2">
    <source>
        <dbReference type="ARBA" id="ARBA00022603"/>
    </source>
</evidence>
<dbReference type="GO" id="GO:0044027">
    <property type="term" value="P:negative regulation of gene expression via chromosomal CpG island methylation"/>
    <property type="evidence" value="ECO:0007669"/>
    <property type="project" value="TreeGrafter"/>
</dbReference>
<keyword evidence="7" id="KW-1185">Reference proteome</keyword>
<dbReference type="AlphaFoldDB" id="E3IX49"/>
<dbReference type="GO" id="GO:0009307">
    <property type="term" value="P:DNA restriction-modification system"/>
    <property type="evidence" value="ECO:0007669"/>
    <property type="project" value="UniProtKB-KW"/>
</dbReference>
<dbReference type="STRING" id="298654.FraEuI1c_5837"/>
<dbReference type="eggNOG" id="COG0270">
    <property type="taxonomic scope" value="Bacteria"/>
</dbReference>
<protein>
    <recommendedName>
        <fullName evidence="1">DNA (cytosine-5-)-methyltransferase</fullName>
        <ecNumber evidence="1">2.1.1.37</ecNumber>
    </recommendedName>
</protein>
<dbReference type="EC" id="2.1.1.37" evidence="1"/>
<dbReference type="PRINTS" id="PR00105">
    <property type="entry name" value="C5METTRFRASE"/>
</dbReference>
<organism evidence="6 7">
    <name type="scientific">Pseudofrankia inefficax (strain DSM 45817 / CECT 9037 / DDB 130130 / EuI1c)</name>
    <name type="common">Frankia inefficax</name>
    <dbReference type="NCBI Taxonomy" id="298654"/>
    <lineage>
        <taxon>Bacteria</taxon>
        <taxon>Bacillati</taxon>
        <taxon>Actinomycetota</taxon>
        <taxon>Actinomycetes</taxon>
        <taxon>Frankiales</taxon>
        <taxon>Frankiaceae</taxon>
        <taxon>Pseudofrankia</taxon>
    </lineage>
</organism>
<keyword evidence="5" id="KW-0680">Restriction system</keyword>
<reference evidence="6 7" key="1">
    <citation type="submission" date="2010-10" db="EMBL/GenBank/DDBJ databases">
        <title>Complete sequence of Frankia sp. EuI1c.</title>
        <authorList>
            <consortium name="US DOE Joint Genome Institute"/>
            <person name="Lucas S."/>
            <person name="Copeland A."/>
            <person name="Lapidus A."/>
            <person name="Cheng J.-F."/>
            <person name="Bruce D."/>
            <person name="Goodwin L."/>
            <person name="Pitluck S."/>
            <person name="Chertkov O."/>
            <person name="Detter J.C."/>
            <person name="Han C."/>
            <person name="Tapia R."/>
            <person name="Land M."/>
            <person name="Hauser L."/>
            <person name="Jeffries C."/>
            <person name="Kyrpides N."/>
            <person name="Ivanova N."/>
            <person name="Mikhailova N."/>
            <person name="Beauchemin N."/>
            <person name="Sen A."/>
            <person name="Sur S.A."/>
            <person name="Gtari M."/>
            <person name="Wall L."/>
            <person name="Tisa L."/>
            <person name="Woyke T."/>
        </authorList>
    </citation>
    <scope>NUCLEOTIDE SEQUENCE [LARGE SCALE GENOMIC DNA]</scope>
    <source>
        <strain evidence="7">DSM 45817 / CECT 9037 / EuI1c</strain>
    </source>
</reference>
<dbReference type="SUPFAM" id="SSF53335">
    <property type="entry name" value="S-adenosyl-L-methionine-dependent methyltransferases"/>
    <property type="match status" value="1"/>
</dbReference>
<dbReference type="PANTHER" id="PTHR10629">
    <property type="entry name" value="CYTOSINE-SPECIFIC METHYLTRANSFERASE"/>
    <property type="match status" value="1"/>
</dbReference>
<evidence type="ECO:0000256" key="3">
    <source>
        <dbReference type="ARBA" id="ARBA00022679"/>
    </source>
</evidence>
<keyword evidence="2 6" id="KW-0489">Methyltransferase</keyword>
<sequence length="545" mass="58525">MSGRDVTALDLFCGAGGSSTGLVGAGVRVTHAANHWPLAVEVHGLNHPETEHDCADISGTDPRRYPSTDILWASPECTNQSVAKGRRRPTGQIALFGDKPDPAAERSRATMWDVPRFAETAVHRGRPYAAIITENVVDVRWWLGWNGWILAMTDLGYDHAVVYLNSAFAHGKDYAGAPQYRDRLYIVFWRRGLPAPDLDIRPPAWCPSCATAVDAVQAWKNPATRWGRWRAQYVYQCPTCRTVAEPLAIPAAAVIDWANLGPAIGDRARPLAAATRERIRAGLARYGRPIGLPTGGNTFERQPGTRVWPLDVPRPVVTATGEAHALTVPPLLVPAGGTWNDDATPATLPIRVRTTRETEALASPAGAAPFIATLRRHVQPTGVAGPLATVTAAGTHHGLTTPAGLAVPVEARSGLRARLTGGPLRTQTTRRETALATPADGALLLPYYGTGVARPASWPAGTLTTRDRYALTTRTPADVPDHEIDGCRFRMLTVGEIGAAMAFPTDYLMAGATRRDQVRMYGNAVTPPAARLLAERVVAILEVAA</sequence>
<proteinExistence type="predicted"/>
<dbReference type="PANTHER" id="PTHR10629:SF52">
    <property type="entry name" value="DNA (CYTOSINE-5)-METHYLTRANSFERASE 1"/>
    <property type="match status" value="1"/>
</dbReference>
<dbReference type="HOGENOM" id="CLU_014695_1_0_11"/>
<evidence type="ECO:0000313" key="7">
    <source>
        <dbReference type="Proteomes" id="UP000002484"/>
    </source>
</evidence>
<dbReference type="Pfam" id="PF00145">
    <property type="entry name" value="DNA_methylase"/>
    <property type="match status" value="1"/>
</dbReference>
<dbReference type="GO" id="GO:0003677">
    <property type="term" value="F:DNA binding"/>
    <property type="evidence" value="ECO:0007669"/>
    <property type="project" value="TreeGrafter"/>
</dbReference>
<keyword evidence="3" id="KW-0808">Transferase</keyword>
<dbReference type="InterPro" id="IPR050390">
    <property type="entry name" value="C5-Methyltransferase"/>
</dbReference>
<dbReference type="InterPro" id="IPR029063">
    <property type="entry name" value="SAM-dependent_MTases_sf"/>
</dbReference>
<name>E3IX49_PSEI1</name>
<keyword evidence="4" id="KW-0949">S-adenosyl-L-methionine</keyword>
<evidence type="ECO:0000256" key="4">
    <source>
        <dbReference type="ARBA" id="ARBA00022691"/>
    </source>
</evidence>
<dbReference type="InParanoid" id="E3IX49"/>
<dbReference type="RefSeq" id="WP_013426939.1">
    <property type="nucleotide sequence ID" value="NC_014666.1"/>
</dbReference>
<dbReference type="Proteomes" id="UP000002484">
    <property type="component" value="Chromosome"/>
</dbReference>
<dbReference type="GO" id="GO:0003886">
    <property type="term" value="F:DNA (cytosine-5-)-methyltransferase activity"/>
    <property type="evidence" value="ECO:0007669"/>
    <property type="project" value="UniProtKB-EC"/>
</dbReference>
<accession>E3IX49</accession>
<evidence type="ECO:0000256" key="1">
    <source>
        <dbReference type="ARBA" id="ARBA00011975"/>
    </source>
</evidence>